<feature type="region of interest" description="Disordered" evidence="4">
    <location>
        <begin position="132"/>
        <end position="163"/>
    </location>
</feature>
<evidence type="ECO:0000256" key="2">
    <source>
        <dbReference type="ARBA" id="ARBA00022670"/>
    </source>
</evidence>
<reference evidence="6 7" key="1">
    <citation type="submission" date="2018-09" db="EMBL/GenBank/DDBJ databases">
        <title>Genome sequencing of Nocardioides immobilis CCTCC AB 2017083 for comparison to Nocardioides silvaticus.</title>
        <authorList>
            <person name="Li C."/>
            <person name="Wang G."/>
        </authorList>
    </citation>
    <scope>NUCLEOTIDE SEQUENCE [LARGE SCALE GENOMIC DNA]</scope>
    <source>
        <strain evidence="6 7">CCTCC AB 2017083</strain>
    </source>
</reference>
<feature type="compositionally biased region" description="Low complexity" evidence="4">
    <location>
        <begin position="13"/>
        <end position="25"/>
    </location>
</feature>
<evidence type="ECO:0000313" key="6">
    <source>
        <dbReference type="EMBL" id="RHW28049.1"/>
    </source>
</evidence>
<comment type="similarity">
    <text evidence="1">Belongs to the peptidase S1C family.</text>
</comment>
<accession>A0A417Y5Y7</accession>
<keyword evidence="2" id="KW-0645">Protease</keyword>
<dbReference type="Proteomes" id="UP000283644">
    <property type="component" value="Unassembled WGS sequence"/>
</dbReference>
<dbReference type="PANTHER" id="PTHR43343">
    <property type="entry name" value="PEPTIDASE S12"/>
    <property type="match status" value="1"/>
</dbReference>
<organism evidence="6 7">
    <name type="scientific">Nocardioides immobilis</name>
    <dbReference type="NCBI Taxonomy" id="2049295"/>
    <lineage>
        <taxon>Bacteria</taxon>
        <taxon>Bacillati</taxon>
        <taxon>Actinomycetota</taxon>
        <taxon>Actinomycetes</taxon>
        <taxon>Propionibacteriales</taxon>
        <taxon>Nocardioidaceae</taxon>
        <taxon>Nocardioides</taxon>
    </lineage>
</organism>
<dbReference type="GO" id="GO:0004252">
    <property type="term" value="F:serine-type endopeptidase activity"/>
    <property type="evidence" value="ECO:0007669"/>
    <property type="project" value="InterPro"/>
</dbReference>
<evidence type="ECO:0000256" key="3">
    <source>
        <dbReference type="ARBA" id="ARBA00022801"/>
    </source>
</evidence>
<dbReference type="Pfam" id="PF13365">
    <property type="entry name" value="Trypsin_2"/>
    <property type="match status" value="1"/>
</dbReference>
<dbReference type="PRINTS" id="PR00834">
    <property type="entry name" value="PROTEASES2C"/>
</dbReference>
<dbReference type="OrthoDB" id="9758917at2"/>
<dbReference type="AlphaFoldDB" id="A0A417Y5Y7"/>
<dbReference type="Gene3D" id="2.40.10.10">
    <property type="entry name" value="Trypsin-like serine proteases"/>
    <property type="match status" value="2"/>
</dbReference>
<evidence type="ECO:0000259" key="5">
    <source>
        <dbReference type="PROSITE" id="PS50106"/>
    </source>
</evidence>
<dbReference type="PROSITE" id="PS50106">
    <property type="entry name" value="PDZ"/>
    <property type="match status" value="1"/>
</dbReference>
<dbReference type="RefSeq" id="WP_118924077.1">
    <property type="nucleotide sequence ID" value="NZ_QXGH01000011.1"/>
</dbReference>
<dbReference type="InterPro" id="IPR001940">
    <property type="entry name" value="Peptidase_S1C"/>
</dbReference>
<proteinExistence type="inferred from homology"/>
<dbReference type="SMART" id="SM00228">
    <property type="entry name" value="PDZ"/>
    <property type="match status" value="1"/>
</dbReference>
<dbReference type="CDD" id="cd06779">
    <property type="entry name" value="cpPDZ_Deg_HtrA-like"/>
    <property type="match status" value="1"/>
</dbReference>
<protein>
    <submittedName>
        <fullName evidence="6">PDZ domain-containing protein</fullName>
    </submittedName>
</protein>
<dbReference type="Gene3D" id="2.30.42.10">
    <property type="match status" value="1"/>
</dbReference>
<feature type="domain" description="PDZ" evidence="5">
    <location>
        <begin position="373"/>
        <end position="433"/>
    </location>
</feature>
<evidence type="ECO:0000256" key="4">
    <source>
        <dbReference type="SAM" id="MobiDB-lite"/>
    </source>
</evidence>
<dbReference type="SUPFAM" id="SSF50156">
    <property type="entry name" value="PDZ domain-like"/>
    <property type="match status" value="1"/>
</dbReference>
<evidence type="ECO:0000256" key="1">
    <source>
        <dbReference type="ARBA" id="ARBA00010541"/>
    </source>
</evidence>
<evidence type="ECO:0000313" key="7">
    <source>
        <dbReference type="Proteomes" id="UP000283644"/>
    </source>
</evidence>
<feature type="compositionally biased region" description="Pro residues" evidence="4">
    <location>
        <begin position="62"/>
        <end position="71"/>
    </location>
</feature>
<feature type="region of interest" description="Disordered" evidence="4">
    <location>
        <begin position="1"/>
        <end position="101"/>
    </location>
</feature>
<name>A0A417Y5Y7_9ACTN</name>
<dbReference type="SUPFAM" id="SSF50494">
    <property type="entry name" value="Trypsin-like serine proteases"/>
    <property type="match status" value="1"/>
</dbReference>
<dbReference type="InterPro" id="IPR043504">
    <property type="entry name" value="Peptidase_S1_PA_chymotrypsin"/>
</dbReference>
<dbReference type="InterPro" id="IPR009003">
    <property type="entry name" value="Peptidase_S1_PA"/>
</dbReference>
<dbReference type="InterPro" id="IPR036034">
    <property type="entry name" value="PDZ_sf"/>
</dbReference>
<dbReference type="InterPro" id="IPR001478">
    <property type="entry name" value="PDZ"/>
</dbReference>
<feature type="compositionally biased region" description="Low complexity" evidence="4">
    <location>
        <begin position="88"/>
        <end position="101"/>
    </location>
</feature>
<dbReference type="GO" id="GO:0006508">
    <property type="term" value="P:proteolysis"/>
    <property type="evidence" value="ECO:0007669"/>
    <property type="project" value="UniProtKB-KW"/>
</dbReference>
<dbReference type="InterPro" id="IPR051201">
    <property type="entry name" value="Chloro_Bact_Ser_Proteases"/>
</dbReference>
<dbReference type="EMBL" id="QXGH01000011">
    <property type="protein sequence ID" value="RHW28049.1"/>
    <property type="molecule type" value="Genomic_DNA"/>
</dbReference>
<keyword evidence="7" id="KW-1185">Reference proteome</keyword>
<dbReference type="PANTHER" id="PTHR43343:SF3">
    <property type="entry name" value="PROTEASE DO-LIKE 8, CHLOROPLASTIC"/>
    <property type="match status" value="1"/>
</dbReference>
<gene>
    <name evidence="6" type="ORF">D0Z08_07160</name>
</gene>
<keyword evidence="3" id="KW-0378">Hydrolase</keyword>
<feature type="compositionally biased region" description="Acidic residues" evidence="4">
    <location>
        <begin position="1"/>
        <end position="11"/>
    </location>
</feature>
<dbReference type="Pfam" id="PF13180">
    <property type="entry name" value="PDZ_2"/>
    <property type="match status" value="1"/>
</dbReference>
<sequence>MNDGPDLDPDATPEPGSTEPEPTQPIGAHAAAEERWAPPGGAPVGPRHSAGEPSAAEHVPAEPAPAAPPSAPLGTHSAETYPPPPPITQVIPPAAKSPARARPSGWVWPLVAALALVVGTVGGVLGGIGYSEWNDDPDTGPRASSPGSGVDYSDLNTQPPLEKPGSVARVAQEVLPSTVQIIAEFEGVEAGATGSGFVLDDQGHIVTNNHVVADAAENDGPIEIVDQDGNRQHATVVGRSPVYDLAVLHVAGGEDLAPASLGRSGPLRVGEPVVAIGAPLGLSSTVTSGIVSALNRPVTTGSTADDSSFINAIQTDAAINPGNSGGPLVNLQGQVVGVNSAIATNGGGSFDEEAGNIGVGFAIPVEQVVTTADQILETGEAQYPVIGARVQTGGPAQFDGATVDEVLENSPAEEAGLKDGDLITHVNGTRVTDGIGLIVAIRTHQPGETIEFTVERGEDQQTISVVLDGEVG</sequence>
<comment type="caution">
    <text evidence="6">The sequence shown here is derived from an EMBL/GenBank/DDBJ whole genome shotgun (WGS) entry which is preliminary data.</text>
</comment>